<dbReference type="InterPro" id="IPR045247">
    <property type="entry name" value="Oye-like"/>
</dbReference>
<accession>A0ABW9HS64</accession>
<sequence>MPPTTPLLTPTHLGKRPLPHRLAMAPLTRNRAEPDGVPSAMMAEYYAQRASAGLIIAEATTPNATGRTYPNIPGIHTGPQIEGWRRVTDAVRAAGGTMFLQLQHGGRVGHPDTSGYVPVAPSPIPLPEPIHTPTGRQPAVMPRELTKDSIRETIADFARAARNAMAAGFSGVEVHSANGHLLHQFLAANTNTRTDEYGGPAGNRVRFTVDVTRAVAKAIGAENVGLRISPGNTVNGIAETDTDTLYPALAETLSGDGLAYLHLTTMNHDHPLFPRLRALWPGTLIGNPALGATVPADGGQRAAEQLLAAGADLVALGRAFLANPDLVARIRRGAPLNEVRDALMMYTGGERGYLDYPTLDGPSLYQPSPDRPAPGQTSDDRYADVFSGS</sequence>
<dbReference type="Proteomes" id="UP001631957">
    <property type="component" value="Unassembled WGS sequence"/>
</dbReference>
<organism evidence="3 4">
    <name type="scientific">Streptomyces niveiscabiei</name>
    <dbReference type="NCBI Taxonomy" id="164115"/>
    <lineage>
        <taxon>Bacteria</taxon>
        <taxon>Bacillati</taxon>
        <taxon>Actinomycetota</taxon>
        <taxon>Actinomycetes</taxon>
        <taxon>Kitasatosporales</taxon>
        <taxon>Streptomycetaceae</taxon>
        <taxon>Streptomyces</taxon>
    </lineage>
</organism>
<evidence type="ECO:0000313" key="3">
    <source>
        <dbReference type="EMBL" id="MFM9610069.1"/>
    </source>
</evidence>
<evidence type="ECO:0000313" key="4">
    <source>
        <dbReference type="Proteomes" id="UP001631957"/>
    </source>
</evidence>
<comment type="caution">
    <text evidence="3">The sequence shown here is derived from an EMBL/GenBank/DDBJ whole genome shotgun (WGS) entry which is preliminary data.</text>
</comment>
<keyword evidence="4" id="KW-1185">Reference proteome</keyword>
<name>A0ABW9HS64_9ACTN</name>
<dbReference type="CDD" id="cd02933">
    <property type="entry name" value="OYE_like_FMN"/>
    <property type="match status" value="1"/>
</dbReference>
<dbReference type="SUPFAM" id="SSF51395">
    <property type="entry name" value="FMN-linked oxidoreductases"/>
    <property type="match status" value="1"/>
</dbReference>
<dbReference type="InterPro" id="IPR001155">
    <property type="entry name" value="OxRdtase_FMN_N"/>
</dbReference>
<gene>
    <name evidence="3" type="ORF">ACKI18_15315</name>
</gene>
<dbReference type="PANTHER" id="PTHR22893">
    <property type="entry name" value="NADH OXIDOREDUCTASE-RELATED"/>
    <property type="match status" value="1"/>
</dbReference>
<feature type="region of interest" description="Disordered" evidence="1">
    <location>
        <begin position="357"/>
        <end position="389"/>
    </location>
</feature>
<evidence type="ECO:0000256" key="1">
    <source>
        <dbReference type="SAM" id="MobiDB-lite"/>
    </source>
</evidence>
<dbReference type="InterPro" id="IPR013785">
    <property type="entry name" value="Aldolase_TIM"/>
</dbReference>
<dbReference type="Gene3D" id="3.20.20.70">
    <property type="entry name" value="Aldolase class I"/>
    <property type="match status" value="1"/>
</dbReference>
<evidence type="ECO:0000259" key="2">
    <source>
        <dbReference type="Pfam" id="PF00724"/>
    </source>
</evidence>
<dbReference type="RefSeq" id="WP_109363173.1">
    <property type="nucleotide sequence ID" value="NZ_JBJVNI010000007.1"/>
</dbReference>
<proteinExistence type="predicted"/>
<reference evidence="3 4" key="1">
    <citation type="submission" date="2024-12" db="EMBL/GenBank/DDBJ databases">
        <title>Forecasting of Potato common scab and diversities of Pathogenic streptomyces spp. in china.</title>
        <authorList>
            <person name="Handique U."/>
            <person name="Wu J."/>
        </authorList>
    </citation>
    <scope>NUCLEOTIDE SEQUENCE [LARGE SCALE GENOMIC DNA]</scope>
    <source>
        <strain evidence="3 4">ZRIMU1530</strain>
    </source>
</reference>
<dbReference type="Pfam" id="PF00724">
    <property type="entry name" value="Oxidored_FMN"/>
    <property type="match status" value="1"/>
</dbReference>
<dbReference type="PANTHER" id="PTHR22893:SF91">
    <property type="entry name" value="NADPH DEHYDROGENASE 2-RELATED"/>
    <property type="match status" value="1"/>
</dbReference>
<dbReference type="EMBL" id="JBJVNI010000007">
    <property type="protein sequence ID" value="MFM9610069.1"/>
    <property type="molecule type" value="Genomic_DNA"/>
</dbReference>
<protein>
    <submittedName>
        <fullName evidence="3">Alkene reductase</fullName>
    </submittedName>
</protein>
<feature type="domain" description="NADH:flavin oxidoreductase/NADH oxidase N-terminal" evidence="2">
    <location>
        <begin position="7"/>
        <end position="337"/>
    </location>
</feature>